<feature type="compositionally biased region" description="Basic and acidic residues" evidence="1">
    <location>
        <begin position="271"/>
        <end position="281"/>
    </location>
</feature>
<evidence type="ECO:0000256" key="1">
    <source>
        <dbReference type="SAM" id="MobiDB-lite"/>
    </source>
</evidence>
<organism evidence="2 3">
    <name type="scientific">Rhizoctonia solani</name>
    <dbReference type="NCBI Taxonomy" id="456999"/>
    <lineage>
        <taxon>Eukaryota</taxon>
        <taxon>Fungi</taxon>
        <taxon>Dikarya</taxon>
        <taxon>Basidiomycota</taxon>
        <taxon>Agaricomycotina</taxon>
        <taxon>Agaricomycetes</taxon>
        <taxon>Cantharellales</taxon>
        <taxon>Ceratobasidiaceae</taxon>
        <taxon>Rhizoctonia</taxon>
    </lineage>
</organism>
<evidence type="ECO:0000313" key="2">
    <source>
        <dbReference type="EMBL" id="CAE7223648.1"/>
    </source>
</evidence>
<accession>A0A8H3HTB8</accession>
<protein>
    <submittedName>
        <fullName evidence="2">Uncharacterized protein</fullName>
    </submittedName>
</protein>
<evidence type="ECO:0000313" key="3">
    <source>
        <dbReference type="Proteomes" id="UP000663827"/>
    </source>
</evidence>
<feature type="compositionally biased region" description="Pro residues" evidence="1">
    <location>
        <begin position="89"/>
        <end position="98"/>
    </location>
</feature>
<gene>
    <name evidence="2" type="ORF">RDB_LOCUS170647</name>
</gene>
<dbReference type="Proteomes" id="UP000663827">
    <property type="component" value="Unassembled WGS sequence"/>
</dbReference>
<feature type="region of interest" description="Disordered" evidence="1">
    <location>
        <begin position="232"/>
        <end position="315"/>
    </location>
</feature>
<name>A0A8H3HTB8_9AGAM</name>
<reference evidence="2" key="1">
    <citation type="submission" date="2021-01" db="EMBL/GenBank/DDBJ databases">
        <authorList>
            <person name="Kaushik A."/>
        </authorList>
    </citation>
    <scope>NUCLEOTIDE SEQUENCE</scope>
    <source>
        <strain evidence="2">AG5</strain>
    </source>
</reference>
<proteinExistence type="predicted"/>
<feature type="region of interest" description="Disordered" evidence="1">
    <location>
        <begin position="86"/>
        <end position="110"/>
    </location>
</feature>
<feature type="compositionally biased region" description="Pro residues" evidence="1">
    <location>
        <begin position="303"/>
        <end position="315"/>
    </location>
</feature>
<dbReference type="EMBL" id="CAJNJQ010006190">
    <property type="protein sequence ID" value="CAE7223648.1"/>
    <property type="molecule type" value="Genomic_DNA"/>
</dbReference>
<sequence>MHNWTAHGHGLDITDWMQGGRDLLTSDVLTVRARLNLTAIFVASEVVLAHLMQRVVLVNKLIRIAWLSMDVYETYGHALKVFDKRPEVGLPPPPPPPPPERDEDDEPGQAIMSDASVPLQIPQLLLILSSMLHSTTLDLGPNKLSLHVFKAPGHPRCFPNPKRPILPSLLCLHRYPEPLLTPHCLSRPNLAAPAAKFSSAAKPLLFNRLTLPQPPPAPIPWRPAWVLSAGQSQPHVPPLSLSPPLYTQTRASSSPPPNPYKTPNVYYRQPEPNRRSEERGDCFCSPMTHAHSREARRPGAVDCPPPAHTPLPEPV</sequence>
<comment type="caution">
    <text evidence="2">The sequence shown here is derived from an EMBL/GenBank/DDBJ whole genome shotgun (WGS) entry which is preliminary data.</text>
</comment>
<dbReference type="AlphaFoldDB" id="A0A8H3HTB8"/>